<comment type="catalytic activity">
    <reaction evidence="10">
        <text>adenosine + H2O + H(+) = inosine + NH4(+)</text>
        <dbReference type="Rhea" id="RHEA:24408"/>
        <dbReference type="ChEBI" id="CHEBI:15377"/>
        <dbReference type="ChEBI" id="CHEBI:15378"/>
        <dbReference type="ChEBI" id="CHEBI:16335"/>
        <dbReference type="ChEBI" id="CHEBI:17596"/>
        <dbReference type="ChEBI" id="CHEBI:28938"/>
        <dbReference type="EC" id="3.5.4.4"/>
    </reaction>
</comment>
<evidence type="ECO:0000313" key="14">
    <source>
        <dbReference type="Proteomes" id="UP000283509"/>
    </source>
</evidence>
<comment type="similarity">
    <text evidence="3">Belongs to the metallo-dependent hydrolases superfamily. Adenosine and AMP deaminases family. ADGF subfamily.</text>
</comment>
<feature type="domain" description="Adenosine deaminase" evidence="11">
    <location>
        <begin position="184"/>
        <end position="458"/>
    </location>
</feature>
<comment type="cofactor">
    <cofactor evidence="1">
        <name>Zn(2+)</name>
        <dbReference type="ChEBI" id="CHEBI:29105"/>
    </cofactor>
</comment>
<keyword evidence="9" id="KW-0378">Hydrolase</keyword>
<name>A0A3R7SL89_PENVA</name>
<evidence type="ECO:0000256" key="2">
    <source>
        <dbReference type="ARBA" id="ARBA00004613"/>
    </source>
</evidence>
<evidence type="ECO:0000259" key="12">
    <source>
        <dbReference type="Pfam" id="PF08451"/>
    </source>
</evidence>
<evidence type="ECO:0000313" key="13">
    <source>
        <dbReference type="EMBL" id="ROT65593.1"/>
    </source>
</evidence>
<dbReference type="InterPro" id="IPR032466">
    <property type="entry name" value="Metal_Hydrolase"/>
</dbReference>
<evidence type="ECO:0000256" key="4">
    <source>
        <dbReference type="ARBA" id="ARBA00012784"/>
    </source>
</evidence>
<dbReference type="GO" id="GO:0005615">
    <property type="term" value="C:extracellular space"/>
    <property type="evidence" value="ECO:0007669"/>
    <property type="project" value="InterPro"/>
</dbReference>
<comment type="caution">
    <text evidence="13">The sequence shown here is derived from an EMBL/GenBank/DDBJ whole genome shotgun (WGS) entry which is preliminary data.</text>
</comment>
<evidence type="ECO:0000256" key="9">
    <source>
        <dbReference type="ARBA" id="ARBA00022801"/>
    </source>
</evidence>
<dbReference type="Pfam" id="PF00962">
    <property type="entry name" value="A_deaminase"/>
    <property type="match status" value="1"/>
</dbReference>
<evidence type="ECO:0000256" key="1">
    <source>
        <dbReference type="ARBA" id="ARBA00001947"/>
    </source>
</evidence>
<protein>
    <recommendedName>
        <fullName evidence="5">Adenosine deaminase</fullName>
        <ecNumber evidence="4">3.5.4.4</ecNumber>
    </recommendedName>
</protein>
<keyword evidence="7" id="KW-0479">Metal-binding</keyword>
<feature type="domain" description="Adenosine/AMP deaminase N-terminal" evidence="12">
    <location>
        <begin position="1"/>
        <end position="58"/>
    </location>
</feature>
<reference evidence="13 14" key="2">
    <citation type="submission" date="2019-01" db="EMBL/GenBank/DDBJ databases">
        <title>The decoding of complex shrimp genome reveals the adaptation for benthos swimmer, frequently molting mechanism and breeding impact on genome.</title>
        <authorList>
            <person name="Sun Y."/>
            <person name="Gao Y."/>
            <person name="Yu Y."/>
        </authorList>
    </citation>
    <scope>NUCLEOTIDE SEQUENCE [LARGE SCALE GENOMIC DNA]</scope>
    <source>
        <tissue evidence="13">Muscle</tissue>
    </source>
</reference>
<reference evidence="13 14" key="1">
    <citation type="submission" date="2018-04" db="EMBL/GenBank/DDBJ databases">
        <authorList>
            <person name="Zhang X."/>
            <person name="Yuan J."/>
            <person name="Li F."/>
            <person name="Xiang J."/>
        </authorList>
    </citation>
    <scope>NUCLEOTIDE SEQUENCE [LARGE SCALE GENOMIC DNA]</scope>
    <source>
        <tissue evidence="13">Muscle</tissue>
    </source>
</reference>
<evidence type="ECO:0000256" key="5">
    <source>
        <dbReference type="ARBA" id="ARBA00018099"/>
    </source>
</evidence>
<keyword evidence="8" id="KW-0732">Signal</keyword>
<dbReference type="GO" id="GO:0046103">
    <property type="term" value="P:inosine biosynthetic process"/>
    <property type="evidence" value="ECO:0007669"/>
    <property type="project" value="TreeGrafter"/>
</dbReference>
<keyword evidence="6" id="KW-0964">Secreted</keyword>
<dbReference type="GO" id="GO:0004000">
    <property type="term" value="F:adenosine deaminase activity"/>
    <property type="evidence" value="ECO:0007669"/>
    <property type="project" value="InterPro"/>
</dbReference>
<dbReference type="InterPro" id="IPR006330">
    <property type="entry name" value="Ado/ade_deaminase"/>
</dbReference>
<dbReference type="OrthoDB" id="7202371at2759"/>
<dbReference type="FunFam" id="3.20.20.140:FF:000017">
    <property type="entry name" value="Adenosine deaminase 2"/>
    <property type="match status" value="1"/>
</dbReference>
<dbReference type="EMBL" id="QCYY01003067">
    <property type="protein sequence ID" value="ROT65593.1"/>
    <property type="molecule type" value="Genomic_DNA"/>
</dbReference>
<dbReference type="Pfam" id="PF08451">
    <property type="entry name" value="A_deaminase_N"/>
    <property type="match status" value="1"/>
</dbReference>
<dbReference type="Gene3D" id="3.20.20.140">
    <property type="entry name" value="Metal-dependent hydrolases"/>
    <property type="match status" value="1"/>
</dbReference>
<proteinExistence type="inferred from homology"/>
<dbReference type="PANTHER" id="PTHR11409:SF39">
    <property type="entry name" value="ADENOSINE DEAMINASE 2"/>
    <property type="match status" value="1"/>
</dbReference>
<sequence>MLGHDLLLSDAEELLNQHLMEVKQAELNRSYATLDFPPARNFIAVKDKIEASGVFKILEDMPKGAALHLHDVLLTSVKWVVQEISYWPDLYMCQDSEGHLFMKFMDTPDSSCAWQLVSELRAGYKDPKDFDRELHANLSLITENPDGLVTLLAESPDPSDINTVWTAFERGLIGISGMVMYRPAWESYLYRALEEFAKDSVLYLEFRGVLPPIYELNGTELSPIQSVGIYRDTTQRFVADNPNRFFGARYIYAPNRRQSEDTVWGYVDLMKQLKAEYPDFVAGFDLVGQEDLGYPLNNFLEPLLSLSSGNTSIPVFYHAGETAWMGMSTDENLIDALLLNASRIGHGYAITKHPRAKALAREKDVPIEVCPISNQVLKLVDDLRNHPAAGLMAEGFPVVVSCDGLSAWGATGLSHDFYEAFMALGGAKADLRFLKQLALNSIKYSSLDANATSQLRDMWQEKWDDWVTSFDLSPRLTLASSSTLATPTSATVPSTPAATGEVEANII</sequence>
<dbReference type="PANTHER" id="PTHR11409">
    <property type="entry name" value="ADENOSINE DEAMINASE"/>
    <property type="match status" value="1"/>
</dbReference>
<dbReference type="SUPFAM" id="SSF51556">
    <property type="entry name" value="Metallo-dependent hydrolases"/>
    <property type="match status" value="1"/>
</dbReference>
<dbReference type="InterPro" id="IPR006331">
    <property type="entry name" value="ADGF"/>
</dbReference>
<evidence type="ECO:0000256" key="3">
    <source>
        <dbReference type="ARBA" id="ARBA00006083"/>
    </source>
</evidence>
<dbReference type="InterPro" id="IPR001365">
    <property type="entry name" value="A_deaminase_dom"/>
</dbReference>
<keyword evidence="14" id="KW-1185">Reference proteome</keyword>
<accession>A0A3R7SL89</accession>
<organism evidence="13 14">
    <name type="scientific">Penaeus vannamei</name>
    <name type="common">Whiteleg shrimp</name>
    <name type="synonym">Litopenaeus vannamei</name>
    <dbReference type="NCBI Taxonomy" id="6689"/>
    <lineage>
        <taxon>Eukaryota</taxon>
        <taxon>Metazoa</taxon>
        <taxon>Ecdysozoa</taxon>
        <taxon>Arthropoda</taxon>
        <taxon>Crustacea</taxon>
        <taxon>Multicrustacea</taxon>
        <taxon>Malacostraca</taxon>
        <taxon>Eumalacostraca</taxon>
        <taxon>Eucarida</taxon>
        <taxon>Decapoda</taxon>
        <taxon>Dendrobranchiata</taxon>
        <taxon>Penaeoidea</taxon>
        <taxon>Penaeidae</taxon>
        <taxon>Penaeus</taxon>
    </lineage>
</organism>
<evidence type="ECO:0000256" key="8">
    <source>
        <dbReference type="ARBA" id="ARBA00022729"/>
    </source>
</evidence>
<dbReference type="NCBIfam" id="TIGR01431">
    <property type="entry name" value="adm_rel"/>
    <property type="match status" value="1"/>
</dbReference>
<evidence type="ECO:0000256" key="7">
    <source>
        <dbReference type="ARBA" id="ARBA00022723"/>
    </source>
</evidence>
<evidence type="ECO:0000256" key="10">
    <source>
        <dbReference type="ARBA" id="ARBA00047764"/>
    </source>
</evidence>
<dbReference type="GO" id="GO:0006154">
    <property type="term" value="P:adenosine catabolic process"/>
    <property type="evidence" value="ECO:0007669"/>
    <property type="project" value="InterPro"/>
</dbReference>
<dbReference type="Proteomes" id="UP000283509">
    <property type="component" value="Unassembled WGS sequence"/>
</dbReference>
<gene>
    <name evidence="13" type="ORF">C7M84_016423</name>
</gene>
<dbReference type="GO" id="GO:0046872">
    <property type="term" value="F:metal ion binding"/>
    <property type="evidence" value="ECO:0007669"/>
    <property type="project" value="UniProtKB-KW"/>
</dbReference>
<evidence type="ECO:0000259" key="11">
    <source>
        <dbReference type="Pfam" id="PF00962"/>
    </source>
</evidence>
<dbReference type="InterPro" id="IPR013659">
    <property type="entry name" value="A_deaminase_N"/>
</dbReference>
<evidence type="ECO:0000256" key="6">
    <source>
        <dbReference type="ARBA" id="ARBA00022525"/>
    </source>
</evidence>
<dbReference type="AlphaFoldDB" id="A0A3R7SL89"/>
<comment type="subcellular location">
    <subcellularLocation>
        <location evidence="2">Secreted</location>
    </subcellularLocation>
</comment>
<dbReference type="EC" id="3.5.4.4" evidence="4"/>
<dbReference type="STRING" id="6689.A0A3R7SL89"/>